<dbReference type="Pfam" id="PF01979">
    <property type="entry name" value="Amidohydro_1"/>
    <property type="match status" value="1"/>
</dbReference>
<name>A0A1L9UM26_ASPBC</name>
<proteinExistence type="predicted"/>
<dbReference type="Gene3D" id="1.20.58.520">
    <property type="entry name" value="Amidohydrolase"/>
    <property type="match status" value="1"/>
</dbReference>
<evidence type="ECO:0000259" key="1">
    <source>
        <dbReference type="Pfam" id="PF01979"/>
    </source>
</evidence>
<dbReference type="PANTHER" id="PTHR43135:SF3">
    <property type="entry name" value="ALPHA-D-RIBOSE 1-METHYLPHOSPHONATE 5-TRIPHOSPHATE DIPHOSPHATASE"/>
    <property type="match status" value="1"/>
</dbReference>
<dbReference type="SUPFAM" id="SSF51556">
    <property type="entry name" value="Metallo-dependent hydrolases"/>
    <property type="match status" value="1"/>
</dbReference>
<dbReference type="OrthoDB" id="5595695at2759"/>
<dbReference type="InterPro" id="IPR051781">
    <property type="entry name" value="Metallo-dep_Hydrolase"/>
</dbReference>
<dbReference type="VEuPathDB" id="FungiDB:ASPBRDRAFT_65030"/>
<dbReference type="GO" id="GO:0016810">
    <property type="term" value="F:hydrolase activity, acting on carbon-nitrogen (but not peptide) bonds"/>
    <property type="evidence" value="ECO:0007669"/>
    <property type="project" value="InterPro"/>
</dbReference>
<dbReference type="OMA" id="ALGMGEW"/>
<dbReference type="GeneID" id="93580993"/>
<dbReference type="RefSeq" id="XP_067479939.1">
    <property type="nucleotide sequence ID" value="XM_067628505.1"/>
</dbReference>
<dbReference type="EMBL" id="KV878683">
    <property type="protein sequence ID" value="OJJ72691.1"/>
    <property type="molecule type" value="Genomic_DNA"/>
</dbReference>
<evidence type="ECO:0000313" key="3">
    <source>
        <dbReference type="Proteomes" id="UP000184499"/>
    </source>
</evidence>
<dbReference type="InterPro" id="IPR011059">
    <property type="entry name" value="Metal-dep_hydrolase_composite"/>
</dbReference>
<sequence length="354" mass="37397">MSANPKKITALTNVRIFDGNRILDPSTVIIDGEAIGSTDATPTETIDANGAVLLPGLIDAHIHLHGPENLAQLADHGVTTAFDMATWPLELLTSLRNHPGVITNILACGIPATAPGSIHSCMPTLPAEALLSTAADGEKFVTDRVAEGADYIKVVADVPGPTQETVDAIVRTAHQYGKKVIAHAVTTVATAMAQAADVDVITHVAMDRQFNEEEITAMVRNHRISIPTLVMMKRVAERRGAKYDIARQNVAALHRAGVPILAGTDANTAPGSPATVAHGVTLHEELELLVDCGLSPVEVLRAATSLPARYFGLTDRGVVAPGYRADLVLVRGDPTEDIRVARNIEGIWIGGSDT</sequence>
<dbReference type="STRING" id="767769.A0A1L9UM26"/>
<dbReference type="SUPFAM" id="SSF51338">
    <property type="entry name" value="Composite domain of metallo-dependent hydrolases"/>
    <property type="match status" value="1"/>
</dbReference>
<dbReference type="Gene3D" id="3.40.50.10910">
    <property type="entry name" value="Amidohydrolase"/>
    <property type="match status" value="1"/>
</dbReference>
<dbReference type="AlphaFoldDB" id="A0A1L9UM26"/>
<dbReference type="Gene3D" id="2.30.40.10">
    <property type="entry name" value="Urease, subunit C, domain 1"/>
    <property type="match status" value="1"/>
</dbReference>
<dbReference type="InterPro" id="IPR006680">
    <property type="entry name" value="Amidohydro-rel"/>
</dbReference>
<gene>
    <name evidence="2" type="ORF">ASPBRDRAFT_65030</name>
</gene>
<organism evidence="2 3">
    <name type="scientific">Aspergillus brasiliensis (strain CBS 101740 / IMI 381727 / IBT 21946)</name>
    <dbReference type="NCBI Taxonomy" id="767769"/>
    <lineage>
        <taxon>Eukaryota</taxon>
        <taxon>Fungi</taxon>
        <taxon>Dikarya</taxon>
        <taxon>Ascomycota</taxon>
        <taxon>Pezizomycotina</taxon>
        <taxon>Eurotiomycetes</taxon>
        <taxon>Eurotiomycetidae</taxon>
        <taxon>Eurotiales</taxon>
        <taxon>Aspergillaceae</taxon>
        <taxon>Aspergillus</taxon>
        <taxon>Aspergillus subgen. Circumdati</taxon>
    </lineage>
</organism>
<protein>
    <recommendedName>
        <fullName evidence="1">Amidohydrolase-related domain-containing protein</fullName>
    </recommendedName>
</protein>
<dbReference type="PANTHER" id="PTHR43135">
    <property type="entry name" value="ALPHA-D-RIBOSE 1-METHYLPHOSPHONATE 5-TRIPHOSPHATE DIPHOSPHATASE"/>
    <property type="match status" value="1"/>
</dbReference>
<dbReference type="Gene3D" id="3.30.110.90">
    <property type="entry name" value="Amidohydrolase"/>
    <property type="match status" value="1"/>
</dbReference>
<keyword evidence="3" id="KW-1185">Reference proteome</keyword>
<evidence type="ECO:0000313" key="2">
    <source>
        <dbReference type="EMBL" id="OJJ72691.1"/>
    </source>
</evidence>
<feature type="domain" description="Amidohydrolase-related" evidence="1">
    <location>
        <begin position="52"/>
        <end position="351"/>
    </location>
</feature>
<dbReference type="Proteomes" id="UP000184499">
    <property type="component" value="Unassembled WGS sequence"/>
</dbReference>
<accession>A0A1L9UM26</accession>
<reference evidence="3" key="1">
    <citation type="journal article" date="2017" name="Genome Biol.">
        <title>Comparative genomics reveals high biological diversity and specific adaptations in the industrially and medically important fungal genus Aspergillus.</title>
        <authorList>
            <person name="de Vries R.P."/>
            <person name="Riley R."/>
            <person name="Wiebenga A."/>
            <person name="Aguilar-Osorio G."/>
            <person name="Amillis S."/>
            <person name="Uchima C.A."/>
            <person name="Anderluh G."/>
            <person name="Asadollahi M."/>
            <person name="Askin M."/>
            <person name="Barry K."/>
            <person name="Battaglia E."/>
            <person name="Bayram O."/>
            <person name="Benocci T."/>
            <person name="Braus-Stromeyer S.A."/>
            <person name="Caldana C."/>
            <person name="Canovas D."/>
            <person name="Cerqueira G.C."/>
            <person name="Chen F."/>
            <person name="Chen W."/>
            <person name="Choi C."/>
            <person name="Clum A."/>
            <person name="Dos Santos R.A."/>
            <person name="Damasio A.R."/>
            <person name="Diallinas G."/>
            <person name="Emri T."/>
            <person name="Fekete E."/>
            <person name="Flipphi M."/>
            <person name="Freyberg S."/>
            <person name="Gallo A."/>
            <person name="Gournas C."/>
            <person name="Habgood R."/>
            <person name="Hainaut M."/>
            <person name="Harispe M.L."/>
            <person name="Henrissat B."/>
            <person name="Hilden K.S."/>
            <person name="Hope R."/>
            <person name="Hossain A."/>
            <person name="Karabika E."/>
            <person name="Karaffa L."/>
            <person name="Karanyi Z."/>
            <person name="Krasevec N."/>
            <person name="Kuo A."/>
            <person name="Kusch H."/>
            <person name="LaButti K."/>
            <person name="Lagendijk E.L."/>
            <person name="Lapidus A."/>
            <person name="Levasseur A."/>
            <person name="Lindquist E."/>
            <person name="Lipzen A."/>
            <person name="Logrieco A.F."/>
            <person name="MacCabe A."/>
            <person name="Maekelae M.R."/>
            <person name="Malavazi I."/>
            <person name="Melin P."/>
            <person name="Meyer V."/>
            <person name="Mielnichuk N."/>
            <person name="Miskei M."/>
            <person name="Molnar A.P."/>
            <person name="Mule G."/>
            <person name="Ngan C.Y."/>
            <person name="Orejas M."/>
            <person name="Orosz E."/>
            <person name="Ouedraogo J.P."/>
            <person name="Overkamp K.M."/>
            <person name="Park H.-S."/>
            <person name="Perrone G."/>
            <person name="Piumi F."/>
            <person name="Punt P.J."/>
            <person name="Ram A.F."/>
            <person name="Ramon A."/>
            <person name="Rauscher S."/>
            <person name="Record E."/>
            <person name="Riano-Pachon D.M."/>
            <person name="Robert V."/>
            <person name="Roehrig J."/>
            <person name="Ruller R."/>
            <person name="Salamov A."/>
            <person name="Salih N.S."/>
            <person name="Samson R.A."/>
            <person name="Sandor E."/>
            <person name="Sanguinetti M."/>
            <person name="Schuetze T."/>
            <person name="Sepcic K."/>
            <person name="Shelest E."/>
            <person name="Sherlock G."/>
            <person name="Sophianopoulou V."/>
            <person name="Squina F.M."/>
            <person name="Sun H."/>
            <person name="Susca A."/>
            <person name="Todd R.B."/>
            <person name="Tsang A."/>
            <person name="Unkles S.E."/>
            <person name="van de Wiele N."/>
            <person name="van Rossen-Uffink D."/>
            <person name="Oliveira J.V."/>
            <person name="Vesth T.C."/>
            <person name="Visser J."/>
            <person name="Yu J.-H."/>
            <person name="Zhou M."/>
            <person name="Andersen M.R."/>
            <person name="Archer D.B."/>
            <person name="Baker S.E."/>
            <person name="Benoit I."/>
            <person name="Brakhage A.A."/>
            <person name="Braus G.H."/>
            <person name="Fischer R."/>
            <person name="Frisvad J.C."/>
            <person name="Goldman G.H."/>
            <person name="Houbraken J."/>
            <person name="Oakley B."/>
            <person name="Pocsi I."/>
            <person name="Scazzocchio C."/>
            <person name="Seiboth B."/>
            <person name="vanKuyk P.A."/>
            <person name="Wortman J."/>
            <person name="Dyer P.S."/>
            <person name="Grigoriev I.V."/>
        </authorList>
    </citation>
    <scope>NUCLEOTIDE SEQUENCE [LARGE SCALE GENOMIC DNA]</scope>
    <source>
        <strain evidence="3">CBS 101740 / IMI 381727 / IBT 21946</strain>
    </source>
</reference>
<dbReference type="InterPro" id="IPR032466">
    <property type="entry name" value="Metal_Hydrolase"/>
</dbReference>